<evidence type="ECO:0000313" key="3">
    <source>
        <dbReference type="Proteomes" id="UP000619244"/>
    </source>
</evidence>
<dbReference type="AlphaFoldDB" id="A0A918NYV7"/>
<organism evidence="2 3">
    <name type="scientific">Streptomyces minutiscleroticus</name>
    <dbReference type="NCBI Taxonomy" id="68238"/>
    <lineage>
        <taxon>Bacteria</taxon>
        <taxon>Bacillati</taxon>
        <taxon>Actinomycetota</taxon>
        <taxon>Actinomycetes</taxon>
        <taxon>Kitasatosporales</taxon>
        <taxon>Streptomycetaceae</taxon>
        <taxon>Streptomyces</taxon>
    </lineage>
</organism>
<dbReference type="Proteomes" id="UP000619244">
    <property type="component" value="Unassembled WGS sequence"/>
</dbReference>
<feature type="region of interest" description="Disordered" evidence="1">
    <location>
        <begin position="1"/>
        <end position="37"/>
    </location>
</feature>
<feature type="compositionally biased region" description="Basic and acidic residues" evidence="1">
    <location>
        <begin position="28"/>
        <end position="37"/>
    </location>
</feature>
<proteinExistence type="predicted"/>
<comment type="caution">
    <text evidence="2">The sequence shown here is derived from an EMBL/GenBank/DDBJ whole genome shotgun (WGS) entry which is preliminary data.</text>
</comment>
<reference evidence="2" key="1">
    <citation type="journal article" date="2014" name="Int. J. Syst. Evol. Microbiol.">
        <title>Complete genome sequence of Corynebacterium casei LMG S-19264T (=DSM 44701T), isolated from a smear-ripened cheese.</title>
        <authorList>
            <consortium name="US DOE Joint Genome Institute (JGI-PGF)"/>
            <person name="Walter F."/>
            <person name="Albersmeier A."/>
            <person name="Kalinowski J."/>
            <person name="Ruckert C."/>
        </authorList>
    </citation>
    <scope>NUCLEOTIDE SEQUENCE</scope>
    <source>
        <strain evidence="2">JCM 4790</strain>
    </source>
</reference>
<keyword evidence="3" id="KW-1185">Reference proteome</keyword>
<evidence type="ECO:0000313" key="2">
    <source>
        <dbReference type="EMBL" id="GGY05909.1"/>
    </source>
</evidence>
<sequence>MLARTDAHAAGIGALSDSLPETRVQRSRGRDTADGDGLREWFADTAGQAGQVGPASGRHFARPAVAAGQRQADAAVGLR</sequence>
<name>A0A918NYV7_9ACTN</name>
<gene>
    <name evidence="2" type="ORF">GCM10010358_69120</name>
</gene>
<evidence type="ECO:0000256" key="1">
    <source>
        <dbReference type="SAM" id="MobiDB-lite"/>
    </source>
</evidence>
<accession>A0A918NYV7</accession>
<dbReference type="EMBL" id="BMVU01000057">
    <property type="protein sequence ID" value="GGY05909.1"/>
    <property type="molecule type" value="Genomic_DNA"/>
</dbReference>
<reference evidence="2" key="2">
    <citation type="submission" date="2020-09" db="EMBL/GenBank/DDBJ databases">
        <authorList>
            <person name="Sun Q."/>
            <person name="Ohkuma M."/>
        </authorList>
    </citation>
    <scope>NUCLEOTIDE SEQUENCE</scope>
    <source>
        <strain evidence="2">JCM 4790</strain>
    </source>
</reference>
<protein>
    <submittedName>
        <fullName evidence="2">Uncharacterized protein</fullName>
    </submittedName>
</protein>